<feature type="transmembrane region" description="Helical" evidence="2">
    <location>
        <begin position="312"/>
        <end position="339"/>
    </location>
</feature>
<feature type="transmembrane region" description="Helical" evidence="2">
    <location>
        <begin position="138"/>
        <end position="158"/>
    </location>
</feature>
<name>A0A1G7D611_9NOCA</name>
<feature type="transmembrane region" description="Helical" evidence="2">
    <location>
        <begin position="377"/>
        <end position="406"/>
    </location>
</feature>
<dbReference type="STRING" id="168276.SAMN05444580_11815"/>
<feature type="transmembrane region" description="Helical" evidence="2">
    <location>
        <begin position="346"/>
        <end position="365"/>
    </location>
</feature>
<feature type="transmembrane region" description="Helical" evidence="2">
    <location>
        <begin position="64"/>
        <end position="82"/>
    </location>
</feature>
<dbReference type="GO" id="GO:0005886">
    <property type="term" value="C:plasma membrane"/>
    <property type="evidence" value="ECO:0007669"/>
    <property type="project" value="TreeGrafter"/>
</dbReference>
<organism evidence="3 4">
    <name type="scientific">Rhodococcus tukisamuensis</name>
    <dbReference type="NCBI Taxonomy" id="168276"/>
    <lineage>
        <taxon>Bacteria</taxon>
        <taxon>Bacillati</taxon>
        <taxon>Actinomycetota</taxon>
        <taxon>Actinomycetes</taxon>
        <taxon>Mycobacteriales</taxon>
        <taxon>Nocardiaceae</taxon>
        <taxon>Rhodococcus</taxon>
    </lineage>
</organism>
<proteinExistence type="predicted"/>
<feature type="transmembrane region" description="Helical" evidence="2">
    <location>
        <begin position="164"/>
        <end position="183"/>
    </location>
</feature>
<dbReference type="AlphaFoldDB" id="A0A1G7D611"/>
<keyword evidence="4" id="KW-1185">Reference proteome</keyword>
<dbReference type="NCBIfam" id="TIGR00843">
    <property type="entry name" value="benE"/>
    <property type="match status" value="1"/>
</dbReference>
<feature type="region of interest" description="Disordered" evidence="1">
    <location>
        <begin position="1"/>
        <end position="22"/>
    </location>
</feature>
<evidence type="ECO:0000313" key="4">
    <source>
        <dbReference type="Proteomes" id="UP000199417"/>
    </source>
</evidence>
<evidence type="ECO:0000256" key="2">
    <source>
        <dbReference type="SAM" id="Phobius"/>
    </source>
</evidence>
<gene>
    <name evidence="3" type="ORF">SAMN05444580_11815</name>
</gene>
<dbReference type="PANTHER" id="PTHR30199:SF0">
    <property type="entry name" value="INNER MEMBRANE PROTEIN YDCO"/>
    <property type="match status" value="1"/>
</dbReference>
<sequence>MTAMPDAVSPEQPAPAAPTATPPAEVGIAHPISAGVVTALVGFTSSFAVVLTGLRAVGASPSQAASGLMALCVTQAVGMLWLSRRYRMPLTLAWSTPGAALLAGTGMVAGGWPAAVGAFVVVGLAVVLTGLWPRLSRLIAAIPTPLAQAMLAGVLLPLCLAPITAFRDSPAAVAPVVLTWLVLQRFSKRWAVPAAFGVAAVVIGVYLVTGDATLDTSTLLPTLELTVPRWSGQAMIGIAVPLYIVTMASQNIPGTAVMGAFGYRVPWRAAMAVTGIGTVVGAPAGGHAINLAAISAALAAGPTAHPDPRRRWVAAFTAGCAYLVLALCSAALAALVAVAPAGVVETVAGLALLATLGGSLVAALADESDRESAVLTFLIAASGVSILGIGSAFWALLAGLAIRLMLRARPFRRTTSPSAG</sequence>
<feature type="transmembrane region" description="Helical" evidence="2">
    <location>
        <begin position="32"/>
        <end position="52"/>
    </location>
</feature>
<feature type="transmembrane region" description="Helical" evidence="2">
    <location>
        <begin position="269"/>
        <end position="300"/>
    </location>
</feature>
<keyword evidence="2" id="KW-0812">Transmembrane</keyword>
<feature type="transmembrane region" description="Helical" evidence="2">
    <location>
        <begin position="230"/>
        <end position="248"/>
    </location>
</feature>
<feature type="transmembrane region" description="Helical" evidence="2">
    <location>
        <begin position="190"/>
        <end position="210"/>
    </location>
</feature>
<keyword evidence="2" id="KW-0472">Membrane</keyword>
<dbReference type="Proteomes" id="UP000199417">
    <property type="component" value="Unassembled WGS sequence"/>
</dbReference>
<accession>A0A1G7D611</accession>
<keyword evidence="2" id="KW-1133">Transmembrane helix</keyword>
<dbReference type="InterPro" id="IPR004711">
    <property type="entry name" value="Benzoate_Transporter"/>
</dbReference>
<dbReference type="PANTHER" id="PTHR30199">
    <property type="entry name" value="MFS FAMILY TRANSPORTER, PREDICTED SUBSTRATE BENZOATE"/>
    <property type="match status" value="1"/>
</dbReference>
<evidence type="ECO:0000313" key="3">
    <source>
        <dbReference type="EMBL" id="SDE46386.1"/>
    </source>
</evidence>
<dbReference type="EMBL" id="FNAB01000018">
    <property type="protein sequence ID" value="SDE46386.1"/>
    <property type="molecule type" value="Genomic_DNA"/>
</dbReference>
<evidence type="ECO:0000256" key="1">
    <source>
        <dbReference type="SAM" id="MobiDB-lite"/>
    </source>
</evidence>
<dbReference type="GO" id="GO:0042925">
    <property type="term" value="F:benzoate transmembrane transporter activity"/>
    <property type="evidence" value="ECO:0007669"/>
    <property type="project" value="InterPro"/>
</dbReference>
<dbReference type="Pfam" id="PF03594">
    <property type="entry name" value="BenE"/>
    <property type="match status" value="1"/>
</dbReference>
<protein>
    <submittedName>
        <fullName evidence="3">Benzoate membrane transport protein</fullName>
    </submittedName>
</protein>
<reference evidence="3 4" key="1">
    <citation type="submission" date="2016-10" db="EMBL/GenBank/DDBJ databases">
        <authorList>
            <person name="de Groot N.N."/>
        </authorList>
    </citation>
    <scope>NUCLEOTIDE SEQUENCE [LARGE SCALE GENOMIC DNA]</scope>
    <source>
        <strain evidence="3 4">JCM 11308</strain>
    </source>
</reference>
<feature type="transmembrane region" description="Helical" evidence="2">
    <location>
        <begin position="102"/>
        <end position="131"/>
    </location>
</feature>